<evidence type="ECO:0008006" key="3">
    <source>
        <dbReference type="Google" id="ProtNLM"/>
    </source>
</evidence>
<organism evidence="1 2">
    <name type="scientific">Candidatus Woesebacteria bacterium RIFCSPHIGHO2_01_FULL_38_9</name>
    <dbReference type="NCBI Taxonomy" id="1802492"/>
    <lineage>
        <taxon>Bacteria</taxon>
        <taxon>Candidatus Woeseibacteriota</taxon>
    </lineage>
</organism>
<protein>
    <recommendedName>
        <fullName evidence="3">DUF4258 domain-containing protein</fullName>
    </recommendedName>
</protein>
<accession>A0A1F7XZ80</accession>
<proteinExistence type="predicted"/>
<dbReference type="Proteomes" id="UP000178419">
    <property type="component" value="Unassembled WGS sequence"/>
</dbReference>
<dbReference type="EMBL" id="MGGE01000055">
    <property type="protein sequence ID" value="OGM19999.1"/>
    <property type="molecule type" value="Genomic_DNA"/>
</dbReference>
<evidence type="ECO:0000313" key="1">
    <source>
        <dbReference type="EMBL" id="OGM19999.1"/>
    </source>
</evidence>
<name>A0A1F7XZ80_9BACT</name>
<comment type="caution">
    <text evidence="1">The sequence shown here is derived from an EMBL/GenBank/DDBJ whole genome shotgun (WGS) entry which is preliminary data.</text>
</comment>
<sequence>MIGEATSINRVKIRLTTEQWKHITYSHKEIDAENFSEILGVIGNPNAVLKGDKGEFLAVGRKSRSKYWLVVIYKEQTKADGFVITAYYTSDVNWLFRRKIIWNKK</sequence>
<evidence type="ECO:0000313" key="2">
    <source>
        <dbReference type="Proteomes" id="UP000178419"/>
    </source>
</evidence>
<gene>
    <name evidence="1" type="ORF">A2714_05015</name>
</gene>
<reference evidence="1 2" key="1">
    <citation type="journal article" date="2016" name="Nat. Commun.">
        <title>Thousands of microbial genomes shed light on interconnected biogeochemical processes in an aquifer system.</title>
        <authorList>
            <person name="Anantharaman K."/>
            <person name="Brown C.T."/>
            <person name="Hug L.A."/>
            <person name="Sharon I."/>
            <person name="Castelle C.J."/>
            <person name="Probst A.J."/>
            <person name="Thomas B.C."/>
            <person name="Singh A."/>
            <person name="Wilkins M.J."/>
            <person name="Karaoz U."/>
            <person name="Brodie E.L."/>
            <person name="Williams K.H."/>
            <person name="Hubbard S.S."/>
            <person name="Banfield J.F."/>
        </authorList>
    </citation>
    <scope>NUCLEOTIDE SEQUENCE [LARGE SCALE GENOMIC DNA]</scope>
</reference>
<dbReference type="AlphaFoldDB" id="A0A1F7XZ80"/>